<name>A0AAW1US05_9CUCU</name>
<comment type="caution">
    <text evidence="3">The sequence shown here is derived from an EMBL/GenBank/DDBJ whole genome shotgun (WGS) entry which is preliminary data.</text>
</comment>
<dbReference type="Gene3D" id="3.40.1800.20">
    <property type="match status" value="1"/>
</dbReference>
<dbReference type="Pfam" id="PF21599">
    <property type="entry name" value="ZSWIM3_N"/>
    <property type="match status" value="1"/>
</dbReference>
<protein>
    <recommendedName>
        <fullName evidence="2">ZAD domain-containing protein</fullName>
    </recommendedName>
</protein>
<dbReference type="PANTHER" id="PTHR47086:SF4">
    <property type="entry name" value="BTB DOMAIN-CONTAINING PROTEIN"/>
    <property type="match status" value="1"/>
</dbReference>
<organism evidence="3 4">
    <name type="scientific">Henosepilachna vigintioctopunctata</name>
    <dbReference type="NCBI Taxonomy" id="420089"/>
    <lineage>
        <taxon>Eukaryota</taxon>
        <taxon>Metazoa</taxon>
        <taxon>Ecdysozoa</taxon>
        <taxon>Arthropoda</taxon>
        <taxon>Hexapoda</taxon>
        <taxon>Insecta</taxon>
        <taxon>Pterygota</taxon>
        <taxon>Neoptera</taxon>
        <taxon>Endopterygota</taxon>
        <taxon>Coleoptera</taxon>
        <taxon>Polyphaga</taxon>
        <taxon>Cucujiformia</taxon>
        <taxon>Coccinelloidea</taxon>
        <taxon>Coccinellidae</taxon>
        <taxon>Epilachninae</taxon>
        <taxon>Epilachnini</taxon>
        <taxon>Henosepilachna</taxon>
    </lineage>
</organism>
<dbReference type="AlphaFoldDB" id="A0AAW1US05"/>
<feature type="binding site" evidence="1">
    <location>
        <position position="226"/>
    </location>
    <ligand>
        <name>Zn(2+)</name>
        <dbReference type="ChEBI" id="CHEBI:29105"/>
    </ligand>
</feature>
<dbReference type="PANTHER" id="PTHR47086">
    <property type="entry name" value="BTB DOMAIN-CONTAINING PROTEIN"/>
    <property type="match status" value="1"/>
</dbReference>
<dbReference type="PROSITE" id="PS51915">
    <property type="entry name" value="ZAD"/>
    <property type="match status" value="1"/>
</dbReference>
<evidence type="ECO:0000256" key="1">
    <source>
        <dbReference type="PROSITE-ProRule" id="PRU01263"/>
    </source>
</evidence>
<dbReference type="GO" id="GO:0005634">
    <property type="term" value="C:nucleus"/>
    <property type="evidence" value="ECO:0007669"/>
    <property type="project" value="InterPro"/>
</dbReference>
<feature type="binding site" evidence="1">
    <location>
        <position position="180"/>
    </location>
    <ligand>
        <name>Zn(2+)</name>
        <dbReference type="ChEBI" id="CHEBI:29105"/>
    </ligand>
</feature>
<feature type="domain" description="ZAD" evidence="2">
    <location>
        <begin position="178"/>
        <end position="250"/>
    </location>
</feature>
<dbReference type="InterPro" id="IPR012934">
    <property type="entry name" value="Znf_AD"/>
</dbReference>
<dbReference type="Proteomes" id="UP001431783">
    <property type="component" value="Unassembled WGS sequence"/>
</dbReference>
<keyword evidence="1" id="KW-0863">Zinc-finger</keyword>
<dbReference type="InterPro" id="IPR048325">
    <property type="entry name" value="ZSWIM3_N"/>
</dbReference>
<dbReference type="InterPro" id="IPR040854">
    <property type="entry name" value="ZSWIM9"/>
</dbReference>
<keyword evidence="1" id="KW-0862">Zinc</keyword>
<gene>
    <name evidence="3" type="ORF">WA026_004900</name>
</gene>
<dbReference type="EMBL" id="JARQZJ010000092">
    <property type="protein sequence ID" value="KAK9883963.1"/>
    <property type="molecule type" value="Genomic_DNA"/>
</dbReference>
<evidence type="ECO:0000259" key="2">
    <source>
        <dbReference type="PROSITE" id="PS51915"/>
    </source>
</evidence>
<accession>A0AAW1US05</accession>
<dbReference type="Pfam" id="PF07776">
    <property type="entry name" value="zf-AD"/>
    <property type="match status" value="1"/>
</dbReference>
<evidence type="ECO:0000313" key="4">
    <source>
        <dbReference type="Proteomes" id="UP001431783"/>
    </source>
</evidence>
<feature type="binding site" evidence="1">
    <location>
        <position position="223"/>
    </location>
    <ligand>
        <name>Zn(2+)</name>
        <dbReference type="ChEBI" id="CHEBI:29105"/>
    </ligand>
</feature>
<evidence type="ECO:0000313" key="3">
    <source>
        <dbReference type="EMBL" id="KAK9883963.1"/>
    </source>
</evidence>
<keyword evidence="4" id="KW-1185">Reference proteome</keyword>
<dbReference type="SMART" id="SM00868">
    <property type="entry name" value="zf-AD"/>
    <property type="match status" value="1"/>
</dbReference>
<dbReference type="GO" id="GO:0008270">
    <property type="term" value="F:zinc ion binding"/>
    <property type="evidence" value="ECO:0007669"/>
    <property type="project" value="UniProtKB-UniRule"/>
</dbReference>
<feature type="binding site" evidence="1">
    <location>
        <position position="183"/>
    </location>
    <ligand>
        <name>Zn(2+)</name>
        <dbReference type="ChEBI" id="CHEBI:29105"/>
    </ligand>
</feature>
<proteinExistence type="predicted"/>
<keyword evidence="1" id="KW-0479">Metal-binding</keyword>
<dbReference type="SUPFAM" id="SSF57716">
    <property type="entry name" value="Glucocorticoid receptor-like (DNA-binding domain)"/>
    <property type="match status" value="1"/>
</dbReference>
<sequence length="476" mass="54051">METEIPLGFNIGDKFKSWNEFHNKLLAACKDKYVQFYKRDSLTIQSALKKVKRYLKKDLEYYKVQYCCIYGGREFKSVGTGKRNKKTFRSGPLCPATLTIRVSSSGDEFELISLNMIHNHPTDAVAYENLPHQKKLSKIKEKPKCSKVVNCISDNQLNSSPVNTTEETHTISIDNVNQLCRLCISERNLSKSKNIFQTQIRFMVEYCSSVRVSENDGLPSRICLPCLESLTRFYSFKKKIERTDNMLRSLFQSIESKPNILNISVNEDGVLGDYCDNMNDVDHFKDSELLYDTVNNDLDCKFPLKDTSIETQGEIGNILTEGSDVVKNNSMSVAQSTLTDDNRLEENGSQESMLGIFTKNNDDKSSELLSAIQVEDQIFPKDINSLEVPPLVPLNQNKKPKIISSILPEMPPPLIPLKPNINEDIHSSTNTSSLQCRNCKQIFHTLSSLKKHRLECIPSNSLTCNICKKNSKRGRN</sequence>
<reference evidence="3 4" key="1">
    <citation type="submission" date="2023-03" db="EMBL/GenBank/DDBJ databases">
        <title>Genome insight into feeding habits of ladybird beetles.</title>
        <authorList>
            <person name="Li H.-S."/>
            <person name="Huang Y.-H."/>
            <person name="Pang H."/>
        </authorList>
    </citation>
    <scope>NUCLEOTIDE SEQUENCE [LARGE SCALE GENOMIC DNA]</scope>
    <source>
        <strain evidence="3">SYSU_2023b</strain>
        <tissue evidence="3">Whole body</tissue>
    </source>
</reference>